<reference evidence="2 3" key="1">
    <citation type="journal article" date="2016" name="Mol. Biol. Evol.">
        <title>Genome-Wide Survey of Gut Fungi (Harpellales) Reveals the First Horizontally Transferred Ubiquitin Gene from a Mosquito Host.</title>
        <authorList>
            <person name="Wang Y."/>
            <person name="White M.M."/>
            <person name="Kvist S."/>
            <person name="Moncalvo J.M."/>
        </authorList>
    </citation>
    <scope>NUCLEOTIDE SEQUENCE [LARGE SCALE GENOMIC DNA]</scope>
    <source>
        <strain evidence="2 3">ALG-7-W6</strain>
    </source>
</reference>
<dbReference type="Proteomes" id="UP000187455">
    <property type="component" value="Unassembled WGS sequence"/>
</dbReference>
<accession>A0A1R0GQD7</accession>
<evidence type="ECO:0000256" key="1">
    <source>
        <dbReference type="SAM" id="MobiDB-lite"/>
    </source>
</evidence>
<comment type="caution">
    <text evidence="2">The sequence shown here is derived from an EMBL/GenBank/DDBJ whole genome shotgun (WGS) entry which is preliminary data.</text>
</comment>
<evidence type="ECO:0000313" key="3">
    <source>
        <dbReference type="Proteomes" id="UP000187455"/>
    </source>
</evidence>
<dbReference type="AlphaFoldDB" id="A0A1R0GQD7"/>
<name>A0A1R0GQD7_9FUNG</name>
<protein>
    <submittedName>
        <fullName evidence="2">Uncharacterized protein</fullName>
    </submittedName>
</protein>
<feature type="region of interest" description="Disordered" evidence="1">
    <location>
        <begin position="46"/>
        <end position="66"/>
    </location>
</feature>
<keyword evidence="3" id="KW-1185">Reference proteome</keyword>
<dbReference type="EMBL" id="LSSL01005036">
    <property type="protein sequence ID" value="OLY79068.1"/>
    <property type="molecule type" value="Genomic_DNA"/>
</dbReference>
<feature type="compositionally biased region" description="Basic and acidic residues" evidence="1">
    <location>
        <begin position="49"/>
        <end position="66"/>
    </location>
</feature>
<organism evidence="2 3">
    <name type="scientific">Smittium mucronatum</name>
    <dbReference type="NCBI Taxonomy" id="133383"/>
    <lineage>
        <taxon>Eukaryota</taxon>
        <taxon>Fungi</taxon>
        <taxon>Fungi incertae sedis</taxon>
        <taxon>Zoopagomycota</taxon>
        <taxon>Kickxellomycotina</taxon>
        <taxon>Harpellomycetes</taxon>
        <taxon>Harpellales</taxon>
        <taxon>Legeriomycetaceae</taxon>
        <taxon>Smittium</taxon>
    </lineage>
</organism>
<gene>
    <name evidence="2" type="ORF">AYI68_g6872</name>
</gene>
<evidence type="ECO:0000313" key="2">
    <source>
        <dbReference type="EMBL" id="OLY79068.1"/>
    </source>
</evidence>
<sequence>MLRIAGAPPEQLEPGAEILCVREMLNDESAGVADGARALHGANANVHAGWDDGHDEGAYHRTAGES</sequence>
<proteinExistence type="predicted"/>